<protein>
    <submittedName>
        <fullName evidence="2">Uncharacterized protein</fullName>
    </submittedName>
</protein>
<accession>A0AB34KNI8</accession>
<dbReference type="EMBL" id="JAAQHG020000013">
    <property type="protein sequence ID" value="KAL1586658.1"/>
    <property type="molecule type" value="Genomic_DNA"/>
</dbReference>
<organism evidence="2 3">
    <name type="scientific">Cladosporium halotolerans</name>
    <dbReference type="NCBI Taxonomy" id="1052096"/>
    <lineage>
        <taxon>Eukaryota</taxon>
        <taxon>Fungi</taxon>
        <taxon>Dikarya</taxon>
        <taxon>Ascomycota</taxon>
        <taxon>Pezizomycotina</taxon>
        <taxon>Dothideomycetes</taxon>
        <taxon>Dothideomycetidae</taxon>
        <taxon>Cladosporiales</taxon>
        <taxon>Cladosporiaceae</taxon>
        <taxon>Cladosporium</taxon>
    </lineage>
</organism>
<evidence type="ECO:0000256" key="1">
    <source>
        <dbReference type="SAM" id="SignalP"/>
    </source>
</evidence>
<keyword evidence="1" id="KW-0732">Signal</keyword>
<proteinExistence type="predicted"/>
<dbReference type="PANTHER" id="PTHR40640">
    <property type="entry name" value="ANCHORED GLYCOPROTEIN, PUTATIVE (AFU_ORTHOLOGUE AFUA_8G04860)-RELATED"/>
    <property type="match status" value="1"/>
</dbReference>
<comment type="caution">
    <text evidence="2">The sequence shown here is derived from an EMBL/GenBank/DDBJ whole genome shotgun (WGS) entry which is preliminary data.</text>
</comment>
<gene>
    <name evidence="2" type="ORF">WHR41_04658</name>
</gene>
<evidence type="ECO:0000313" key="3">
    <source>
        <dbReference type="Proteomes" id="UP000803884"/>
    </source>
</evidence>
<dbReference type="PROSITE" id="PS51257">
    <property type="entry name" value="PROKAR_LIPOPROTEIN"/>
    <property type="match status" value="1"/>
</dbReference>
<dbReference type="PANTHER" id="PTHR40640:SF1">
    <property type="entry name" value="ANCHORED GLYCOPROTEIN, PUTATIVE (AFU_ORTHOLOGUE AFUA_8G04860)-RELATED"/>
    <property type="match status" value="1"/>
</dbReference>
<sequence length="252" mass="24837">MLFRNNVISIVPFLAACSLVLAQESTTQDASPKSFATPDPSPWPTVSVFLPGSLHFHEMPGEEKNWAASVITANDSQTAYAIGCISGPLNASTPVCGLQSSITVTGGESTLIYTYNPIVTTDNGMPGTSNPAAAGPSKPPHSGATINCNLVGGTRATAATCTSSSQIPGLGLVGSSSTLASTQIDYATLTVTAGRELLVRASGEAGNGGGEGSAGGAGVGESGARGGLVGGEGMVAVLGVGLMGLVLGVGVL</sequence>
<dbReference type="Proteomes" id="UP000803884">
    <property type="component" value="Unassembled WGS sequence"/>
</dbReference>
<dbReference type="RefSeq" id="XP_069229763.1">
    <property type="nucleotide sequence ID" value="XM_069373264.1"/>
</dbReference>
<dbReference type="AlphaFoldDB" id="A0AB34KNI8"/>
<reference evidence="2 3" key="1">
    <citation type="journal article" date="2020" name="Microbiol. Resour. Announc.">
        <title>Draft Genome Sequence of a Cladosporium Species Isolated from the Mesophotic Ascidian Didemnum maculosum.</title>
        <authorList>
            <person name="Gioti A."/>
            <person name="Siaperas R."/>
            <person name="Nikolaivits E."/>
            <person name="Le Goff G."/>
            <person name="Ouazzani J."/>
            <person name="Kotoulas G."/>
            <person name="Topakas E."/>
        </authorList>
    </citation>
    <scope>NUCLEOTIDE SEQUENCE [LARGE SCALE GENOMIC DNA]</scope>
    <source>
        <strain evidence="2 3">TM138-S3</strain>
    </source>
</reference>
<feature type="signal peptide" evidence="1">
    <location>
        <begin position="1"/>
        <end position="22"/>
    </location>
</feature>
<evidence type="ECO:0000313" key="2">
    <source>
        <dbReference type="EMBL" id="KAL1586658.1"/>
    </source>
</evidence>
<name>A0AB34KNI8_9PEZI</name>
<dbReference type="GeneID" id="96006102"/>
<feature type="chain" id="PRO_5044313857" evidence="1">
    <location>
        <begin position="23"/>
        <end position="252"/>
    </location>
</feature>
<keyword evidence="3" id="KW-1185">Reference proteome</keyword>